<evidence type="ECO:0000256" key="1">
    <source>
        <dbReference type="SAM" id="SignalP"/>
    </source>
</evidence>
<accession>A0A9J6CB90</accession>
<feature type="chain" id="PRO_5039908926" evidence="1">
    <location>
        <begin position="25"/>
        <end position="200"/>
    </location>
</feature>
<dbReference type="Proteomes" id="UP001107558">
    <property type="component" value="Chromosome 2"/>
</dbReference>
<feature type="signal peptide" evidence="1">
    <location>
        <begin position="1"/>
        <end position="24"/>
    </location>
</feature>
<protein>
    <submittedName>
        <fullName evidence="2">Uncharacterized protein</fullName>
    </submittedName>
</protein>
<name>A0A9J6CB90_POLVA</name>
<dbReference type="AlphaFoldDB" id="A0A9J6CB90"/>
<proteinExistence type="predicted"/>
<evidence type="ECO:0000313" key="2">
    <source>
        <dbReference type="EMBL" id="KAG5679144.1"/>
    </source>
</evidence>
<keyword evidence="3" id="KW-1185">Reference proteome</keyword>
<sequence>MFARLADMKIILCLSISIIAICNAQDLDSREFGKQQPTNSDKVEDKLQKQQENIEALMKQVGDMGMLLENYRRVIVNGITEANDICAFIDEISTPDEKSTDKQTDMGVNLYKQYFRDINDQTLKTQLFAILENHIDNCYNLDERQILTKQTEKRDKGQMQKIRFHSWGGKRNRGGQKIVIRTPFHSWGGKRSGEEMINNN</sequence>
<gene>
    <name evidence="2" type="ORF">PVAND_008735</name>
</gene>
<keyword evidence="1" id="KW-0732">Signal</keyword>
<dbReference type="OrthoDB" id="7756265at2759"/>
<organism evidence="2 3">
    <name type="scientific">Polypedilum vanderplanki</name>
    <name type="common">Sleeping chironomid midge</name>
    <dbReference type="NCBI Taxonomy" id="319348"/>
    <lineage>
        <taxon>Eukaryota</taxon>
        <taxon>Metazoa</taxon>
        <taxon>Ecdysozoa</taxon>
        <taxon>Arthropoda</taxon>
        <taxon>Hexapoda</taxon>
        <taxon>Insecta</taxon>
        <taxon>Pterygota</taxon>
        <taxon>Neoptera</taxon>
        <taxon>Endopterygota</taxon>
        <taxon>Diptera</taxon>
        <taxon>Nematocera</taxon>
        <taxon>Chironomoidea</taxon>
        <taxon>Chironomidae</taxon>
        <taxon>Chironominae</taxon>
        <taxon>Polypedilum</taxon>
        <taxon>Polypedilum</taxon>
    </lineage>
</organism>
<dbReference type="EMBL" id="JADBJN010000002">
    <property type="protein sequence ID" value="KAG5679144.1"/>
    <property type="molecule type" value="Genomic_DNA"/>
</dbReference>
<comment type="caution">
    <text evidence="2">The sequence shown here is derived from an EMBL/GenBank/DDBJ whole genome shotgun (WGS) entry which is preliminary data.</text>
</comment>
<evidence type="ECO:0000313" key="3">
    <source>
        <dbReference type="Proteomes" id="UP001107558"/>
    </source>
</evidence>
<reference evidence="2" key="1">
    <citation type="submission" date="2021-03" db="EMBL/GenBank/DDBJ databases">
        <title>Chromosome level genome of the anhydrobiotic midge Polypedilum vanderplanki.</title>
        <authorList>
            <person name="Yoshida Y."/>
            <person name="Kikawada T."/>
            <person name="Gusev O."/>
        </authorList>
    </citation>
    <scope>NUCLEOTIDE SEQUENCE</scope>
    <source>
        <strain evidence="2">NIAS01</strain>
        <tissue evidence="2">Whole body or cell culture</tissue>
    </source>
</reference>